<name>A0A2I1CYJ1_ASPC2</name>
<protein>
    <recommendedName>
        <fullName evidence="4">Cupin type-1 domain-containing protein</fullName>
    </recommendedName>
</protein>
<keyword evidence="3" id="KW-1185">Reference proteome</keyword>
<comment type="caution">
    <text evidence="2">The sequence shown here is derived from an EMBL/GenBank/DDBJ whole genome shotgun (WGS) entry which is preliminary data.</text>
</comment>
<feature type="region of interest" description="Disordered" evidence="1">
    <location>
        <begin position="1"/>
        <end position="32"/>
    </location>
</feature>
<gene>
    <name evidence="2" type="ORF">P168DRAFT_305954</name>
</gene>
<dbReference type="PANTHER" id="PTHR36448:SF3">
    <property type="entry name" value="CUPIN TYPE-2 DOMAIN-CONTAINING PROTEIN"/>
    <property type="match status" value="1"/>
</dbReference>
<sequence length="152" mass="16132">MVVPSGPGRIRWGTTDLDDSPDEHTYGSDSEDGALFTDVEAGDLLIIPAGVAHMSYNRDSPSPEAQYLTGGDAYGIEGEDAAAFVGKLKVSGFTMMGAYPRGKTWGWSEGGADAAGFEAVWRVKNADLDPVLGAQRGIHTNRNIRSSALRGR</sequence>
<dbReference type="VEuPathDB" id="FungiDB:P168DRAFT_305954"/>
<reference evidence="2" key="1">
    <citation type="submission" date="2016-12" db="EMBL/GenBank/DDBJ databases">
        <title>The genomes of Aspergillus section Nigri reveals drivers in fungal speciation.</title>
        <authorList>
            <consortium name="DOE Joint Genome Institute"/>
            <person name="Vesth T.C."/>
            <person name="Nybo J."/>
            <person name="Theobald S."/>
            <person name="Brandl J."/>
            <person name="Frisvad J.C."/>
            <person name="Nielsen K.F."/>
            <person name="Lyhne E.K."/>
            <person name="Kogle M.E."/>
            <person name="Kuo A."/>
            <person name="Riley R."/>
            <person name="Clum A."/>
            <person name="Nolan M."/>
            <person name="Lipzen A."/>
            <person name="Salamov A."/>
            <person name="Henrissat B."/>
            <person name="Wiebenga A."/>
            <person name="De vries R.P."/>
            <person name="Grigoriev I.V."/>
            <person name="Mortensen U.H."/>
            <person name="Andersen M.R."/>
            <person name="Baker S.E."/>
        </authorList>
    </citation>
    <scope>NUCLEOTIDE SEQUENCE</scope>
    <source>
        <strain evidence="2">IBT 28561</strain>
    </source>
</reference>
<evidence type="ECO:0008006" key="4">
    <source>
        <dbReference type="Google" id="ProtNLM"/>
    </source>
</evidence>
<evidence type="ECO:0000313" key="2">
    <source>
        <dbReference type="EMBL" id="PKY02693.1"/>
    </source>
</evidence>
<dbReference type="AlphaFoldDB" id="A0A2I1CYJ1"/>
<dbReference type="GeneID" id="36546498"/>
<proteinExistence type="predicted"/>
<dbReference type="EMBL" id="MSFM01000009">
    <property type="protein sequence ID" value="PKY02693.1"/>
    <property type="molecule type" value="Genomic_DNA"/>
</dbReference>
<dbReference type="InterPro" id="IPR011051">
    <property type="entry name" value="RmlC_Cupin_sf"/>
</dbReference>
<accession>A0A2I1CYJ1</accession>
<evidence type="ECO:0000313" key="3">
    <source>
        <dbReference type="Proteomes" id="UP000234254"/>
    </source>
</evidence>
<dbReference type="Proteomes" id="UP000234254">
    <property type="component" value="Unassembled WGS sequence"/>
</dbReference>
<dbReference type="SUPFAM" id="SSF51182">
    <property type="entry name" value="RmlC-like cupins"/>
    <property type="match status" value="1"/>
</dbReference>
<dbReference type="OrthoDB" id="2446447at2759"/>
<dbReference type="RefSeq" id="XP_024691287.1">
    <property type="nucleotide sequence ID" value="XM_024838974.1"/>
</dbReference>
<dbReference type="InterPro" id="IPR047121">
    <property type="entry name" value="YjiB-like"/>
</dbReference>
<evidence type="ECO:0000256" key="1">
    <source>
        <dbReference type="SAM" id="MobiDB-lite"/>
    </source>
</evidence>
<organism evidence="2 3">
    <name type="scientific">Aspergillus campestris (strain IBT 28561)</name>
    <dbReference type="NCBI Taxonomy" id="1392248"/>
    <lineage>
        <taxon>Eukaryota</taxon>
        <taxon>Fungi</taxon>
        <taxon>Dikarya</taxon>
        <taxon>Ascomycota</taxon>
        <taxon>Pezizomycotina</taxon>
        <taxon>Eurotiomycetes</taxon>
        <taxon>Eurotiomycetidae</taxon>
        <taxon>Eurotiales</taxon>
        <taxon>Aspergillaceae</taxon>
        <taxon>Aspergillus</taxon>
        <taxon>Aspergillus subgen. Circumdati</taxon>
    </lineage>
</organism>
<dbReference type="PANTHER" id="PTHR36448">
    <property type="entry name" value="BLR7373 PROTEIN"/>
    <property type="match status" value="1"/>
</dbReference>